<gene>
    <name evidence="3" type="ORF">DFH07DRAFT_1008619</name>
</gene>
<sequence length="920" mass="100886">MGIPGHALCLQRYLADTSLTALPPHPSRSVGFQKPQNTLMLQSPWSGPSAQNSPLSRFFPMPALNSLATATHEDLLGNPHYKALYEQARDLHSRHESLLAAYHLLATTIPQVFTVIPNPMGITAPVGLPGVLPITPNIPEYTKEQLPEIKFWKSKDWKTYAANHGDFLTIKKKKDKKSDSDNEDEDEAESETGDAKLNVLGFLEHDDGTPFEEEERDHVRQCAREIFITLQAAQRAPLKWSLATAEVTAFFRGSLAEKVPAVAFAHLNWKVDVVGTVIYAQWSHYWREALKAQHPNRAVTSKPSSKRCGTPHPDAPRKKKRSKTDHQAASSSTPSPPSLPDSDSLIHVKAWAAENNNPSQTPLASSSLSSPSPAPSSSPAPTSAVPVSISNRSSHSAPSKDNIAAQPKIPFKSKVVSPLDNIFEEEVIPAARLKDMGSSSGPPIIPNASTILKAADKKSTKHVPGTADTAWNLFGHDYLKKWTEKKNPATSAKVREAFDALPAAERQRYTELEKQYKAEKKDTKKRAKEAGETSAMGPAGKGKQKEGDEGDSKGGIGAGRGAGRILIARRDGRWAWERRRSLKHLLFPYHHHLRPAPRLLPLPPSSPIFSFRLLRSPANALAPKYPTNTWKQPPKEVLNPSAFGQPLLGVQTLRSSVSHLSIVVAVTGVVNYMSGQICLQVPAGVGFPVFEGQNAAVVLSASTLRLRNRAEIRRRNSGMLTRRRTVLNDAAAIFPAQTTHIRGPSATSPCTSDRANALTIHYTIKHSAIEDKDTTSKLYLAAVDGKSSSEAREIVTDRPRQPVCWHWDLPRTREGYYRVTGGVEVPVCSGSLFRVDRVFPARCQASDGPRTTGVVSPFGPATRIRQTQICSSYYPGADSSSQYFDGRTSTRRLRQRERQANLAGGWGARAAAWHGTLYYT</sequence>
<dbReference type="Pfam" id="PF00463">
    <property type="entry name" value="ICL"/>
    <property type="match status" value="1"/>
</dbReference>
<feature type="compositionally biased region" description="Acidic residues" evidence="2">
    <location>
        <begin position="181"/>
        <end position="192"/>
    </location>
</feature>
<protein>
    <submittedName>
        <fullName evidence="3">Uncharacterized protein</fullName>
    </submittedName>
</protein>
<feature type="compositionally biased region" description="Low complexity" evidence="2">
    <location>
        <begin position="358"/>
        <end position="371"/>
    </location>
</feature>
<feature type="compositionally biased region" description="Polar residues" evidence="2">
    <location>
        <begin position="389"/>
        <end position="399"/>
    </location>
</feature>
<dbReference type="GO" id="GO:0019752">
    <property type="term" value="P:carboxylic acid metabolic process"/>
    <property type="evidence" value="ECO:0007669"/>
    <property type="project" value="InterPro"/>
</dbReference>
<feature type="compositionally biased region" description="Basic and acidic residues" evidence="2">
    <location>
        <begin position="512"/>
        <end position="522"/>
    </location>
</feature>
<feature type="compositionally biased region" description="Low complexity" evidence="2">
    <location>
        <begin position="379"/>
        <end position="388"/>
    </location>
</feature>
<reference evidence="3" key="1">
    <citation type="submission" date="2023-03" db="EMBL/GenBank/DDBJ databases">
        <title>Massive genome expansion in bonnet fungi (Mycena s.s.) driven by repeated elements and novel gene families across ecological guilds.</title>
        <authorList>
            <consortium name="Lawrence Berkeley National Laboratory"/>
            <person name="Harder C.B."/>
            <person name="Miyauchi S."/>
            <person name="Viragh M."/>
            <person name="Kuo A."/>
            <person name="Thoen E."/>
            <person name="Andreopoulos B."/>
            <person name="Lu D."/>
            <person name="Skrede I."/>
            <person name="Drula E."/>
            <person name="Henrissat B."/>
            <person name="Morin E."/>
            <person name="Kohler A."/>
            <person name="Barry K."/>
            <person name="LaButti K."/>
            <person name="Morin E."/>
            <person name="Salamov A."/>
            <person name="Lipzen A."/>
            <person name="Mereny Z."/>
            <person name="Hegedus B."/>
            <person name="Baldrian P."/>
            <person name="Stursova M."/>
            <person name="Weitz H."/>
            <person name="Taylor A."/>
            <person name="Grigoriev I.V."/>
            <person name="Nagy L.G."/>
            <person name="Martin F."/>
            <person name="Kauserud H."/>
        </authorList>
    </citation>
    <scope>NUCLEOTIDE SEQUENCE</scope>
    <source>
        <strain evidence="3">CBHHK188m</strain>
    </source>
</reference>
<feature type="region of interest" description="Disordered" evidence="2">
    <location>
        <begin position="294"/>
        <end position="343"/>
    </location>
</feature>
<dbReference type="AlphaFoldDB" id="A0AAD7HH51"/>
<evidence type="ECO:0000256" key="1">
    <source>
        <dbReference type="ARBA" id="ARBA00023239"/>
    </source>
</evidence>
<feature type="compositionally biased region" description="Basic and acidic residues" evidence="2">
    <location>
        <begin position="543"/>
        <end position="552"/>
    </location>
</feature>
<dbReference type="EMBL" id="JARJLG010000278">
    <property type="protein sequence ID" value="KAJ7720473.1"/>
    <property type="molecule type" value="Genomic_DNA"/>
</dbReference>
<dbReference type="InterPro" id="IPR006254">
    <property type="entry name" value="Isocitrate_lyase"/>
</dbReference>
<dbReference type="Proteomes" id="UP001215280">
    <property type="component" value="Unassembled WGS sequence"/>
</dbReference>
<keyword evidence="4" id="KW-1185">Reference proteome</keyword>
<feature type="region of interest" description="Disordered" evidence="2">
    <location>
        <begin position="512"/>
        <end position="560"/>
    </location>
</feature>
<dbReference type="GO" id="GO:0004451">
    <property type="term" value="F:isocitrate lyase activity"/>
    <property type="evidence" value="ECO:0007669"/>
    <property type="project" value="InterPro"/>
</dbReference>
<feature type="region of interest" description="Disordered" evidence="2">
    <location>
        <begin position="356"/>
        <end position="405"/>
    </location>
</feature>
<organism evidence="3 4">
    <name type="scientific">Mycena maculata</name>
    <dbReference type="NCBI Taxonomy" id="230809"/>
    <lineage>
        <taxon>Eukaryota</taxon>
        <taxon>Fungi</taxon>
        <taxon>Dikarya</taxon>
        <taxon>Basidiomycota</taxon>
        <taxon>Agaricomycotina</taxon>
        <taxon>Agaricomycetes</taxon>
        <taxon>Agaricomycetidae</taxon>
        <taxon>Agaricales</taxon>
        <taxon>Marasmiineae</taxon>
        <taxon>Mycenaceae</taxon>
        <taxon>Mycena</taxon>
    </lineage>
</organism>
<evidence type="ECO:0000256" key="2">
    <source>
        <dbReference type="SAM" id="MobiDB-lite"/>
    </source>
</evidence>
<evidence type="ECO:0000313" key="4">
    <source>
        <dbReference type="Proteomes" id="UP001215280"/>
    </source>
</evidence>
<dbReference type="Gene3D" id="3.20.20.60">
    <property type="entry name" value="Phosphoenolpyruvate-binding domains"/>
    <property type="match status" value="1"/>
</dbReference>
<keyword evidence="1" id="KW-0456">Lyase</keyword>
<proteinExistence type="predicted"/>
<evidence type="ECO:0000313" key="3">
    <source>
        <dbReference type="EMBL" id="KAJ7720473.1"/>
    </source>
</evidence>
<comment type="caution">
    <text evidence="3">The sequence shown here is derived from an EMBL/GenBank/DDBJ whole genome shotgun (WGS) entry which is preliminary data.</text>
</comment>
<name>A0AAD7HH51_9AGAR</name>
<dbReference type="Gene3D" id="1.10.10.850">
    <property type="match status" value="1"/>
</dbReference>
<feature type="region of interest" description="Disordered" evidence="2">
    <location>
        <begin position="172"/>
        <end position="192"/>
    </location>
</feature>
<dbReference type="InterPro" id="IPR040442">
    <property type="entry name" value="Pyrv_kinase-like_dom_sf"/>
</dbReference>
<accession>A0AAD7HH51</accession>